<dbReference type="KEGG" id="ggr:HKW67_17430"/>
<evidence type="ECO:0000256" key="1">
    <source>
        <dbReference type="SAM" id="SignalP"/>
    </source>
</evidence>
<organism evidence="2 3">
    <name type="scientific">Gemmatimonas groenlandica</name>
    <dbReference type="NCBI Taxonomy" id="2732249"/>
    <lineage>
        <taxon>Bacteria</taxon>
        <taxon>Pseudomonadati</taxon>
        <taxon>Gemmatimonadota</taxon>
        <taxon>Gemmatimonadia</taxon>
        <taxon>Gemmatimonadales</taxon>
        <taxon>Gemmatimonadaceae</taxon>
        <taxon>Gemmatimonas</taxon>
    </lineage>
</organism>
<evidence type="ECO:0000313" key="2">
    <source>
        <dbReference type="EMBL" id="QJR37170.1"/>
    </source>
</evidence>
<dbReference type="RefSeq" id="WP_171226603.1">
    <property type="nucleotide sequence ID" value="NZ_CP053085.1"/>
</dbReference>
<protein>
    <recommendedName>
        <fullName evidence="4">Lipoprotein</fullName>
    </recommendedName>
</protein>
<evidence type="ECO:0008006" key="4">
    <source>
        <dbReference type="Google" id="ProtNLM"/>
    </source>
</evidence>
<dbReference type="EMBL" id="CP053085">
    <property type="protein sequence ID" value="QJR37170.1"/>
    <property type="molecule type" value="Genomic_DNA"/>
</dbReference>
<dbReference type="PROSITE" id="PS51257">
    <property type="entry name" value="PROKAR_LIPOPROTEIN"/>
    <property type="match status" value="1"/>
</dbReference>
<dbReference type="Proteomes" id="UP000500938">
    <property type="component" value="Chromosome"/>
</dbReference>
<keyword evidence="1" id="KW-0732">Signal</keyword>
<sequence length="142" mass="14547">MKTSFASGMFGIAAATVLAGCGVKTTTTSVVPSGAMRTATCEAVVKTYDSRAEIPSDYYELAFIQAEANSVYTSDRKIEATIIKRAAEAGATAIIANPVTESKVGVKVLGEALGTGSASSKASALAIYLPADAPRVTQMCGR</sequence>
<evidence type="ECO:0000313" key="3">
    <source>
        <dbReference type="Proteomes" id="UP000500938"/>
    </source>
</evidence>
<dbReference type="AlphaFoldDB" id="A0A6M4IR13"/>
<reference evidence="2 3" key="1">
    <citation type="submission" date="2020-05" db="EMBL/GenBank/DDBJ databases">
        <title>Complete genome sequence of Gemmatimonas greenlandica TET16.</title>
        <authorList>
            <person name="Zeng Y."/>
        </authorList>
    </citation>
    <scope>NUCLEOTIDE SEQUENCE [LARGE SCALE GENOMIC DNA]</scope>
    <source>
        <strain evidence="2 3">TET16</strain>
    </source>
</reference>
<feature type="chain" id="PRO_5026681271" description="Lipoprotein" evidence="1">
    <location>
        <begin position="20"/>
        <end position="142"/>
    </location>
</feature>
<keyword evidence="3" id="KW-1185">Reference proteome</keyword>
<feature type="signal peptide" evidence="1">
    <location>
        <begin position="1"/>
        <end position="19"/>
    </location>
</feature>
<proteinExistence type="predicted"/>
<gene>
    <name evidence="2" type="ORF">HKW67_17430</name>
</gene>
<name>A0A6M4IR13_9BACT</name>
<accession>A0A6M4IR13</accession>